<sequence length="183" mass="20907">MGGNGVWHQNPVSWPAPPHSQWAVPPSACAGRSSDTAAWRKRGRKATRRPSPTAMAAQQEKIINRPQSTKRISNDASEALWDSLLYWLSGELSEDNASSLVVFLPLHRSTLQFIKLKCPDNLTEQIYEVLCFWRRNLPRSADKLQLLARYLCKSGRSDLAEDLRFMWENKVFLRKTRGQQSNI</sequence>
<proteinExistence type="predicted"/>
<dbReference type="EMBL" id="CM037623">
    <property type="protein sequence ID" value="KAH7988116.1"/>
    <property type="molecule type" value="Genomic_DNA"/>
</dbReference>
<organism evidence="1 2">
    <name type="scientific">Sphaerodactylus townsendi</name>
    <dbReference type="NCBI Taxonomy" id="933632"/>
    <lineage>
        <taxon>Eukaryota</taxon>
        <taxon>Metazoa</taxon>
        <taxon>Chordata</taxon>
        <taxon>Craniata</taxon>
        <taxon>Vertebrata</taxon>
        <taxon>Euteleostomi</taxon>
        <taxon>Lepidosauria</taxon>
        <taxon>Squamata</taxon>
        <taxon>Bifurcata</taxon>
        <taxon>Gekkota</taxon>
        <taxon>Sphaerodactylidae</taxon>
        <taxon>Sphaerodactylus</taxon>
    </lineage>
</organism>
<evidence type="ECO:0000313" key="2">
    <source>
        <dbReference type="Proteomes" id="UP000827872"/>
    </source>
</evidence>
<name>A0ACB8E7X9_9SAUR</name>
<dbReference type="Proteomes" id="UP000827872">
    <property type="component" value="Linkage Group LG10"/>
</dbReference>
<protein>
    <submittedName>
        <fullName evidence="1">Death domain-containing protein 1</fullName>
    </submittedName>
</protein>
<reference evidence="1" key="1">
    <citation type="submission" date="2021-08" db="EMBL/GenBank/DDBJ databases">
        <title>The first chromosome-level gecko genome reveals the dynamic sex chromosomes of Neotropical dwarf geckos (Sphaerodactylidae: Sphaerodactylus).</title>
        <authorList>
            <person name="Pinto B.J."/>
            <person name="Keating S.E."/>
            <person name="Gamble T."/>
        </authorList>
    </citation>
    <scope>NUCLEOTIDE SEQUENCE</scope>
    <source>
        <strain evidence="1">TG3544</strain>
    </source>
</reference>
<keyword evidence="2" id="KW-1185">Reference proteome</keyword>
<accession>A0ACB8E7X9</accession>
<gene>
    <name evidence="1" type="primary">DTHD1</name>
    <name evidence="1" type="ORF">K3G42_007916</name>
</gene>
<evidence type="ECO:0000313" key="1">
    <source>
        <dbReference type="EMBL" id="KAH7988116.1"/>
    </source>
</evidence>
<comment type="caution">
    <text evidence="1">The sequence shown here is derived from an EMBL/GenBank/DDBJ whole genome shotgun (WGS) entry which is preliminary data.</text>
</comment>